<name>A0ABS9UN28_9BACT</name>
<evidence type="ECO:0000259" key="1">
    <source>
        <dbReference type="PROSITE" id="PS50042"/>
    </source>
</evidence>
<dbReference type="Gene3D" id="2.60.120.10">
    <property type="entry name" value="Jelly Rolls"/>
    <property type="match status" value="1"/>
</dbReference>
<keyword evidence="3" id="KW-1185">Reference proteome</keyword>
<dbReference type="SUPFAM" id="SSF51206">
    <property type="entry name" value="cAMP-binding domain-like"/>
    <property type="match status" value="1"/>
</dbReference>
<proteinExistence type="predicted"/>
<evidence type="ECO:0000313" key="2">
    <source>
        <dbReference type="EMBL" id="MCH7398011.1"/>
    </source>
</evidence>
<protein>
    <submittedName>
        <fullName evidence="2">Crp/Fnr family transcriptional regulator</fullName>
    </submittedName>
</protein>
<dbReference type="CDD" id="cd00038">
    <property type="entry name" value="CAP_ED"/>
    <property type="match status" value="1"/>
</dbReference>
<accession>A0ABS9UN28</accession>
<sequence>MKTYFLDKIKVSDDNLSNISSFFKEYSFGKNEFLLKEGEVCKYVYFVTAGCLRFYSVNTDGIENTRYIAFEGKFGTSFTSLITGEESIEYIQSLEKTTLLAIRKDDFYHLVEKEPAVNVIYRNILESAYITTQKRIYDLQGSDSLERLRWLLKRQPDVFNRLSNKVIASYLGITPYTLSRLKINL</sequence>
<reference evidence="2" key="1">
    <citation type="submission" date="2022-03" db="EMBL/GenBank/DDBJ databases">
        <title>De novo assembled genomes of Belliella spp. (Cyclobacteriaceae) strains.</title>
        <authorList>
            <person name="Szabo A."/>
            <person name="Korponai K."/>
            <person name="Felfoldi T."/>
        </authorList>
    </citation>
    <scope>NUCLEOTIDE SEQUENCE</scope>
    <source>
        <strain evidence="2">DSM 107340</strain>
    </source>
</reference>
<dbReference type="InterPro" id="IPR000595">
    <property type="entry name" value="cNMP-bd_dom"/>
</dbReference>
<feature type="domain" description="Cyclic nucleotide-binding" evidence="1">
    <location>
        <begin position="11"/>
        <end position="111"/>
    </location>
</feature>
<dbReference type="Proteomes" id="UP001165488">
    <property type="component" value="Unassembled WGS sequence"/>
</dbReference>
<organism evidence="2 3">
    <name type="scientific">Belliella calami</name>
    <dbReference type="NCBI Taxonomy" id="2923436"/>
    <lineage>
        <taxon>Bacteria</taxon>
        <taxon>Pseudomonadati</taxon>
        <taxon>Bacteroidota</taxon>
        <taxon>Cytophagia</taxon>
        <taxon>Cytophagales</taxon>
        <taxon>Cyclobacteriaceae</taxon>
        <taxon>Belliella</taxon>
    </lineage>
</organism>
<dbReference type="EMBL" id="JAKZGS010000005">
    <property type="protein sequence ID" value="MCH7398011.1"/>
    <property type="molecule type" value="Genomic_DNA"/>
</dbReference>
<gene>
    <name evidence="2" type="ORF">MM236_08420</name>
</gene>
<evidence type="ECO:0000313" key="3">
    <source>
        <dbReference type="Proteomes" id="UP001165488"/>
    </source>
</evidence>
<dbReference type="InterPro" id="IPR018490">
    <property type="entry name" value="cNMP-bd_dom_sf"/>
</dbReference>
<dbReference type="PROSITE" id="PS50042">
    <property type="entry name" value="CNMP_BINDING_3"/>
    <property type="match status" value="1"/>
</dbReference>
<dbReference type="Pfam" id="PF00027">
    <property type="entry name" value="cNMP_binding"/>
    <property type="match status" value="1"/>
</dbReference>
<comment type="caution">
    <text evidence="2">The sequence shown here is derived from an EMBL/GenBank/DDBJ whole genome shotgun (WGS) entry which is preliminary data.</text>
</comment>
<dbReference type="InterPro" id="IPR014710">
    <property type="entry name" value="RmlC-like_jellyroll"/>
</dbReference>